<dbReference type="GO" id="GO:0003678">
    <property type="term" value="F:DNA helicase activity"/>
    <property type="evidence" value="ECO:0007669"/>
    <property type="project" value="TreeGrafter"/>
</dbReference>
<comment type="similarity">
    <text evidence="4">Belongs to the helicase family. DinG subfamily.</text>
</comment>
<keyword evidence="7" id="KW-1185">Reference proteome</keyword>
<evidence type="ECO:0000256" key="4">
    <source>
        <dbReference type="ARBA" id="ARBA00038058"/>
    </source>
</evidence>
<dbReference type="InterPro" id="IPR006555">
    <property type="entry name" value="ATP-dep_Helicase_C"/>
</dbReference>
<evidence type="ECO:0000259" key="5">
    <source>
        <dbReference type="PROSITE" id="PS51193"/>
    </source>
</evidence>
<protein>
    <submittedName>
        <fullName evidence="6">ATP-dependent DNA helicase</fullName>
    </submittedName>
</protein>
<dbReference type="AlphaFoldDB" id="A0A2M9G3P6"/>
<dbReference type="PANTHER" id="PTHR11472:SF34">
    <property type="entry name" value="REGULATOR OF TELOMERE ELONGATION HELICASE 1"/>
    <property type="match status" value="1"/>
</dbReference>
<dbReference type="GO" id="GO:0005524">
    <property type="term" value="F:ATP binding"/>
    <property type="evidence" value="ECO:0007669"/>
    <property type="project" value="UniProtKB-KW"/>
</dbReference>
<dbReference type="Pfam" id="PF13307">
    <property type="entry name" value="Helicase_C_2"/>
    <property type="match status" value="1"/>
</dbReference>
<gene>
    <name evidence="6" type="ORF">CVT23_07770</name>
</gene>
<accession>A0A2M9G3P6</accession>
<dbReference type="GO" id="GO:0006281">
    <property type="term" value="P:DNA repair"/>
    <property type="evidence" value="ECO:0007669"/>
    <property type="project" value="TreeGrafter"/>
</dbReference>
<name>A0A2M9G3P6_9PROT</name>
<reference evidence="6 7" key="1">
    <citation type="submission" date="2017-11" db="EMBL/GenBank/DDBJ databases">
        <title>Draft genome sequence of Rhizobiales bacterium SY3-13.</title>
        <authorList>
            <person name="Sun C."/>
        </authorList>
    </citation>
    <scope>NUCLEOTIDE SEQUENCE [LARGE SCALE GENOMIC DNA]</scope>
    <source>
        <strain evidence="6 7">SY3-13</strain>
    </source>
</reference>
<dbReference type="Proteomes" id="UP000229498">
    <property type="component" value="Unassembled WGS sequence"/>
</dbReference>
<sequence length="897" mass="97590">MAGRGGVLMTADGEIEDLDADAAGRRIARDLPLVVCMPTVARRLGIRRFAAHDLLELFAFVRPARFCLPTLDGLARAVGLAPAGKPPDPARLPEIAEVLLAELSELGGEARTRAASLAQAMADGGWPWAAPVLKALGEGGSKSRFRGLDAWTRVPEFPDMAPPPPPGSAAVEPVEAADRLRAMLGTGAEEREAQRRYAEGAAHAFRPRDHVDEPRIVLAEAGTGTGKTLGYVAPASVWAEKNGGAVWISTYTRNLQRQLDQELDRLYPDPKLKAERAVIRKGRENYLCLLNFMEAVQGGAARRADIVPLALVARWIEATRDGDLAGGDFPSWLTLLFGSERTTGLADRRGECVFSACEHYRKCFIEVARKKSERAEIVVANHALVLARAVQLRAEESVARRYVFDEGHHLLDAADSAFSAELSGLEAAELRRWIRGAEDGARGRARGLTRRIADLIVGDDDATAALDRVTHAARVLPGFDWLTRLKGENPAGPTEAFLTRLRQQVMARSAGPDNPYGLECETAPPVPGLPEAAQTLVQALDEIRKPLVGLKSALAARLDEETDELPTGERVRLEAAINGIEYRCEAVLGAWMSMLGGVGGPPAEGFVDWFSVRRIAGREVDVGFHRHVVDPTGPFAETVLKPAHGAVITSASLRDRSGDGDDWSTAEARTGLAHMVAPAVRLSVPSPFDYGENTRIFVVGDVRRDRPDEIAAAYRELFFASGGGGLGLFTAIRRLRNVHERLLEPLENAGLPLYAQHVDPMDTSTLVDIFRAETDSCLLGTDAVRDGVDVPGESLRLIVFDRVPWPRPDILHKARRKAFGARRYDDMLVRLRLKQAYGRLLRRAGDRGVFVMLDPMLPSRLCDAFPPEVEIRRVGIAEAVEGVRTFFGVPEASGKSA</sequence>
<dbReference type="GO" id="GO:0003676">
    <property type="term" value="F:nucleic acid binding"/>
    <property type="evidence" value="ECO:0007669"/>
    <property type="project" value="InterPro"/>
</dbReference>
<dbReference type="SUPFAM" id="SSF52540">
    <property type="entry name" value="P-loop containing nucleoside triphosphate hydrolases"/>
    <property type="match status" value="2"/>
</dbReference>
<dbReference type="PANTHER" id="PTHR11472">
    <property type="entry name" value="DNA REPAIR DEAD HELICASE RAD3/XP-D SUBFAMILY MEMBER"/>
    <property type="match status" value="1"/>
</dbReference>
<dbReference type="SMART" id="SM00491">
    <property type="entry name" value="HELICc2"/>
    <property type="match status" value="1"/>
</dbReference>
<dbReference type="GO" id="GO:0016818">
    <property type="term" value="F:hydrolase activity, acting on acid anhydrides, in phosphorus-containing anhydrides"/>
    <property type="evidence" value="ECO:0007669"/>
    <property type="project" value="InterPro"/>
</dbReference>
<keyword evidence="3" id="KW-0067">ATP-binding</keyword>
<dbReference type="InterPro" id="IPR045028">
    <property type="entry name" value="DinG/Rad3-like"/>
</dbReference>
<evidence type="ECO:0000256" key="2">
    <source>
        <dbReference type="ARBA" id="ARBA00022801"/>
    </source>
</evidence>
<evidence type="ECO:0000313" key="7">
    <source>
        <dbReference type="Proteomes" id="UP000229498"/>
    </source>
</evidence>
<dbReference type="Gene3D" id="3.40.50.300">
    <property type="entry name" value="P-loop containing nucleotide triphosphate hydrolases"/>
    <property type="match status" value="2"/>
</dbReference>
<organism evidence="6 7">
    <name type="scientific">Minwuia thermotolerans</name>
    <dbReference type="NCBI Taxonomy" id="2056226"/>
    <lineage>
        <taxon>Bacteria</taxon>
        <taxon>Pseudomonadati</taxon>
        <taxon>Pseudomonadota</taxon>
        <taxon>Alphaproteobacteria</taxon>
        <taxon>Minwuiales</taxon>
        <taxon>Minwuiaceae</taxon>
        <taxon>Minwuia</taxon>
    </lineage>
</organism>
<dbReference type="InterPro" id="IPR027417">
    <property type="entry name" value="P-loop_NTPase"/>
</dbReference>
<evidence type="ECO:0000256" key="3">
    <source>
        <dbReference type="ARBA" id="ARBA00022840"/>
    </source>
</evidence>
<keyword evidence="1" id="KW-0547">Nucleotide-binding</keyword>
<dbReference type="PROSITE" id="PS51193">
    <property type="entry name" value="HELICASE_ATP_BIND_2"/>
    <property type="match status" value="1"/>
</dbReference>
<dbReference type="InterPro" id="IPR014013">
    <property type="entry name" value="Helic_SF1/SF2_ATP-bd_DinG/Rad3"/>
</dbReference>
<dbReference type="OrthoDB" id="9805194at2"/>
<proteinExistence type="inferred from homology"/>
<keyword evidence="2" id="KW-0378">Hydrolase</keyword>
<comment type="caution">
    <text evidence="6">The sequence shown here is derived from an EMBL/GenBank/DDBJ whole genome shotgun (WGS) entry which is preliminary data.</text>
</comment>
<evidence type="ECO:0000256" key="1">
    <source>
        <dbReference type="ARBA" id="ARBA00022741"/>
    </source>
</evidence>
<feature type="domain" description="Helicase ATP-binding" evidence="5">
    <location>
        <begin position="180"/>
        <end position="455"/>
    </location>
</feature>
<evidence type="ECO:0000313" key="6">
    <source>
        <dbReference type="EMBL" id="PJK30357.1"/>
    </source>
</evidence>
<dbReference type="EMBL" id="PHIG01000029">
    <property type="protein sequence ID" value="PJK30357.1"/>
    <property type="molecule type" value="Genomic_DNA"/>
</dbReference>
<keyword evidence="6" id="KW-0347">Helicase</keyword>